<evidence type="ECO:0000259" key="8">
    <source>
        <dbReference type="PROSITE" id="PS50850"/>
    </source>
</evidence>
<evidence type="ECO:0000313" key="9">
    <source>
        <dbReference type="EMBL" id="MTW13051.1"/>
    </source>
</evidence>
<dbReference type="Gene3D" id="1.20.1250.20">
    <property type="entry name" value="MFS general substrate transporter like domains"/>
    <property type="match status" value="1"/>
</dbReference>
<feature type="transmembrane region" description="Helical" evidence="7">
    <location>
        <begin position="99"/>
        <end position="116"/>
    </location>
</feature>
<dbReference type="PANTHER" id="PTHR23517:SF2">
    <property type="entry name" value="MULTIDRUG RESISTANCE PROTEIN MDTH"/>
    <property type="match status" value="1"/>
</dbReference>
<keyword evidence="5 7" id="KW-1133">Transmembrane helix</keyword>
<dbReference type="InterPro" id="IPR020846">
    <property type="entry name" value="MFS_dom"/>
</dbReference>
<dbReference type="Pfam" id="PF07690">
    <property type="entry name" value="MFS_1"/>
    <property type="match status" value="1"/>
</dbReference>
<evidence type="ECO:0000256" key="3">
    <source>
        <dbReference type="ARBA" id="ARBA00022475"/>
    </source>
</evidence>
<dbReference type="NCBIfam" id="NF008650">
    <property type="entry name" value="PRK11646.1"/>
    <property type="match status" value="1"/>
</dbReference>
<dbReference type="PANTHER" id="PTHR23517">
    <property type="entry name" value="RESISTANCE PROTEIN MDTM, PUTATIVE-RELATED-RELATED"/>
    <property type="match status" value="1"/>
</dbReference>
<feature type="transmembrane region" description="Helical" evidence="7">
    <location>
        <begin position="369"/>
        <end position="389"/>
    </location>
</feature>
<feature type="transmembrane region" description="Helical" evidence="7">
    <location>
        <begin position="209"/>
        <end position="233"/>
    </location>
</feature>
<feature type="transmembrane region" description="Helical" evidence="7">
    <location>
        <begin position="275"/>
        <end position="293"/>
    </location>
</feature>
<dbReference type="OrthoDB" id="56516at2"/>
<keyword evidence="4 7" id="KW-0812">Transmembrane</keyword>
<evidence type="ECO:0000256" key="4">
    <source>
        <dbReference type="ARBA" id="ARBA00022692"/>
    </source>
</evidence>
<dbReference type="PROSITE" id="PS50850">
    <property type="entry name" value="MFS"/>
    <property type="match status" value="1"/>
</dbReference>
<dbReference type="InterPro" id="IPR050171">
    <property type="entry name" value="MFS_Transporters"/>
</dbReference>
<name>A0A6L6QLK3_9BURK</name>
<evidence type="ECO:0000256" key="5">
    <source>
        <dbReference type="ARBA" id="ARBA00022989"/>
    </source>
</evidence>
<dbReference type="AlphaFoldDB" id="A0A6L6QLK3"/>
<feature type="transmembrane region" description="Helical" evidence="7">
    <location>
        <begin position="245"/>
        <end position="263"/>
    </location>
</feature>
<feature type="domain" description="Major facilitator superfamily (MFS) profile" evidence="8">
    <location>
        <begin position="1"/>
        <end position="392"/>
    </location>
</feature>
<reference evidence="9 10" key="1">
    <citation type="submission" date="2019-11" db="EMBL/GenBank/DDBJ databases">
        <title>Type strains purchased from KCTC, JCM and DSMZ.</title>
        <authorList>
            <person name="Lu H."/>
        </authorList>
    </citation>
    <scope>NUCLEOTIDE SEQUENCE [LARGE SCALE GENOMIC DNA]</scope>
    <source>
        <strain evidence="9 10">JCM 31587</strain>
    </source>
</reference>
<dbReference type="GO" id="GO:0022857">
    <property type="term" value="F:transmembrane transporter activity"/>
    <property type="evidence" value="ECO:0007669"/>
    <property type="project" value="InterPro"/>
</dbReference>
<keyword evidence="3" id="KW-1003">Cell membrane</keyword>
<dbReference type="InterPro" id="IPR011701">
    <property type="entry name" value="MFS"/>
</dbReference>
<accession>A0A6L6QLK3</accession>
<keyword evidence="10" id="KW-1185">Reference proteome</keyword>
<comment type="subcellular location">
    <subcellularLocation>
        <location evidence="1">Cell membrane</location>
        <topology evidence="1">Multi-pass membrane protein</topology>
    </subcellularLocation>
</comment>
<dbReference type="InterPro" id="IPR036259">
    <property type="entry name" value="MFS_trans_sf"/>
</dbReference>
<keyword evidence="2" id="KW-0813">Transport</keyword>
<feature type="transmembrane region" description="Helical" evidence="7">
    <location>
        <begin position="136"/>
        <end position="159"/>
    </location>
</feature>
<feature type="transmembrane region" description="Helical" evidence="7">
    <location>
        <begin position="337"/>
        <end position="357"/>
    </location>
</feature>
<protein>
    <submittedName>
        <fullName evidence="9">Multidrug efflux MFS transporter MdtH</fullName>
    </submittedName>
</protein>
<feature type="transmembrane region" description="Helical" evidence="7">
    <location>
        <begin position="165"/>
        <end position="188"/>
    </location>
</feature>
<dbReference type="EMBL" id="WNKX01000018">
    <property type="protein sequence ID" value="MTW13051.1"/>
    <property type="molecule type" value="Genomic_DNA"/>
</dbReference>
<dbReference type="GO" id="GO:0005886">
    <property type="term" value="C:plasma membrane"/>
    <property type="evidence" value="ECO:0007669"/>
    <property type="project" value="UniProtKB-SubCell"/>
</dbReference>
<gene>
    <name evidence="9" type="primary">mdtH</name>
    <name evidence="9" type="ORF">GM658_20810</name>
</gene>
<evidence type="ECO:0000256" key="6">
    <source>
        <dbReference type="ARBA" id="ARBA00023136"/>
    </source>
</evidence>
<evidence type="ECO:0000256" key="2">
    <source>
        <dbReference type="ARBA" id="ARBA00022448"/>
    </source>
</evidence>
<proteinExistence type="predicted"/>
<dbReference type="SUPFAM" id="SSF103473">
    <property type="entry name" value="MFS general substrate transporter"/>
    <property type="match status" value="1"/>
</dbReference>
<sequence>MSGAENARRLGKRFLMVDHVLVVGGFYLVFPGIGLHFVGQLGWAAAAVGLALGARQMAQQGMALFGGSLSDRFGTKPLIVGGMLLRAAGFGLMGFAASPAWLLLSCVMSGLGGSLFEPARGALAVKLTRPAERPRFYSLLMMQESVSAVTGALLGTMLLGVDFRLVGLGGCALFVLAALANAWLMPAYRVATPGTSAFAAMRIPLRDKAYMRLVLTLSGYYIMTVQLMMLVPVTLTKLSGTPRTAAWMYAMDAALALTLLYPVARLGERYLTLEARLLGGIGIMSCAVLAMAAAHSLPAMFTCIAVFYSGSLVAEPARESLVSRYAQPSARASYMGLSRIGLAVGGLSGYTAGGWLLDLGRGLGMPALPWLMLGAIGMLTLAVLAHGMAEKKEPAISSGLNTLVG</sequence>
<comment type="caution">
    <text evidence="9">The sequence shown here is derived from an EMBL/GenBank/DDBJ whole genome shotgun (WGS) entry which is preliminary data.</text>
</comment>
<evidence type="ECO:0000313" key="10">
    <source>
        <dbReference type="Proteomes" id="UP000472320"/>
    </source>
</evidence>
<evidence type="ECO:0000256" key="7">
    <source>
        <dbReference type="SAM" id="Phobius"/>
    </source>
</evidence>
<evidence type="ECO:0000256" key="1">
    <source>
        <dbReference type="ARBA" id="ARBA00004651"/>
    </source>
</evidence>
<keyword evidence="6 7" id="KW-0472">Membrane</keyword>
<dbReference type="Proteomes" id="UP000472320">
    <property type="component" value="Unassembled WGS sequence"/>
</dbReference>
<organism evidence="9 10">
    <name type="scientific">Massilia eburnea</name>
    <dbReference type="NCBI Taxonomy" id="1776165"/>
    <lineage>
        <taxon>Bacteria</taxon>
        <taxon>Pseudomonadati</taxon>
        <taxon>Pseudomonadota</taxon>
        <taxon>Betaproteobacteria</taxon>
        <taxon>Burkholderiales</taxon>
        <taxon>Oxalobacteraceae</taxon>
        <taxon>Telluria group</taxon>
        <taxon>Massilia</taxon>
    </lineage>
</organism>
<feature type="transmembrane region" description="Helical" evidence="7">
    <location>
        <begin position="299"/>
        <end position="317"/>
    </location>
</feature>